<dbReference type="EMBL" id="BSEC01000001">
    <property type="protein sequence ID" value="GLI94821.1"/>
    <property type="molecule type" value="Genomic_DNA"/>
</dbReference>
<gene>
    <name evidence="2" type="ORF">LMG27198_38130</name>
</gene>
<dbReference type="Proteomes" id="UP001144323">
    <property type="component" value="Unassembled WGS sequence"/>
</dbReference>
<reference evidence="2" key="1">
    <citation type="journal article" date="2023" name="Int. J. Syst. Evol. Microbiol.">
        <title>Methylocystis iwaonis sp. nov., a type II methane-oxidizing bacterium from surface soil of a rice paddy field in Japan, and emended description of the genus Methylocystis (ex Whittenbury et al. 1970) Bowman et al. 1993.</title>
        <authorList>
            <person name="Kaise H."/>
            <person name="Sawadogo J.B."/>
            <person name="Alam M.S."/>
            <person name="Ueno C."/>
            <person name="Dianou D."/>
            <person name="Shinjo R."/>
            <person name="Asakawa S."/>
        </authorList>
    </citation>
    <scope>NUCLEOTIDE SEQUENCE</scope>
    <source>
        <strain evidence="2">LMG27198</strain>
    </source>
</reference>
<evidence type="ECO:0000256" key="1">
    <source>
        <dbReference type="SAM" id="MobiDB-lite"/>
    </source>
</evidence>
<name>A0A9W6LTS8_9HYPH</name>
<feature type="region of interest" description="Disordered" evidence="1">
    <location>
        <begin position="50"/>
        <end position="72"/>
    </location>
</feature>
<dbReference type="RefSeq" id="WP_281805042.1">
    <property type="nucleotide sequence ID" value="NZ_BSEC01000001.1"/>
</dbReference>
<evidence type="ECO:0000313" key="3">
    <source>
        <dbReference type="Proteomes" id="UP001144323"/>
    </source>
</evidence>
<comment type="caution">
    <text evidence="2">The sequence shown here is derived from an EMBL/GenBank/DDBJ whole genome shotgun (WGS) entry which is preliminary data.</text>
</comment>
<dbReference type="AlphaFoldDB" id="A0A9W6LTS8"/>
<accession>A0A9W6LTS8</accession>
<feature type="compositionally biased region" description="Basic and acidic residues" evidence="1">
    <location>
        <begin position="50"/>
        <end position="59"/>
    </location>
</feature>
<organism evidence="2 3">
    <name type="scientific">Methylocystis echinoides</name>
    <dbReference type="NCBI Taxonomy" id="29468"/>
    <lineage>
        <taxon>Bacteria</taxon>
        <taxon>Pseudomonadati</taxon>
        <taxon>Pseudomonadota</taxon>
        <taxon>Alphaproteobacteria</taxon>
        <taxon>Hyphomicrobiales</taxon>
        <taxon>Methylocystaceae</taxon>
        <taxon>Methylocystis</taxon>
    </lineage>
</organism>
<protein>
    <submittedName>
        <fullName evidence="2">Uncharacterized protein</fullName>
    </submittedName>
</protein>
<evidence type="ECO:0000313" key="2">
    <source>
        <dbReference type="EMBL" id="GLI94821.1"/>
    </source>
</evidence>
<proteinExistence type="predicted"/>
<sequence>MARKPGTKSEFVLFDVIYDDGSHRSNRRVPKDVLNGIDGDEPARAVIEAQDREIAERSQRPPATIKTVRRSS</sequence>
<keyword evidence="3" id="KW-1185">Reference proteome</keyword>